<evidence type="ECO:0000313" key="1">
    <source>
        <dbReference type="EMBL" id="KAF6346815.1"/>
    </source>
</evidence>
<organism evidence="1 2">
    <name type="scientific">Pipistrellus kuhlii</name>
    <name type="common">Kuhl's pipistrelle</name>
    <dbReference type="NCBI Taxonomy" id="59472"/>
    <lineage>
        <taxon>Eukaryota</taxon>
        <taxon>Metazoa</taxon>
        <taxon>Chordata</taxon>
        <taxon>Craniata</taxon>
        <taxon>Vertebrata</taxon>
        <taxon>Euteleostomi</taxon>
        <taxon>Mammalia</taxon>
        <taxon>Eutheria</taxon>
        <taxon>Laurasiatheria</taxon>
        <taxon>Chiroptera</taxon>
        <taxon>Yangochiroptera</taxon>
        <taxon>Vespertilionidae</taxon>
        <taxon>Pipistrellus</taxon>
    </lineage>
</organism>
<dbReference type="AlphaFoldDB" id="A0A7J7XAX4"/>
<accession>A0A7J7XAX4</accession>
<keyword evidence="2" id="KW-1185">Reference proteome</keyword>
<evidence type="ECO:0000313" key="2">
    <source>
        <dbReference type="Proteomes" id="UP000558488"/>
    </source>
</evidence>
<name>A0A7J7XAX4_PIPKU</name>
<protein>
    <submittedName>
        <fullName evidence="1">Uncharacterized protein</fullName>
    </submittedName>
</protein>
<proteinExistence type="predicted"/>
<gene>
    <name evidence="1" type="ORF">mPipKuh1_010598</name>
</gene>
<comment type="caution">
    <text evidence="1">The sequence shown here is derived from an EMBL/GenBank/DDBJ whole genome shotgun (WGS) entry which is preliminary data.</text>
</comment>
<dbReference type="Proteomes" id="UP000558488">
    <property type="component" value="Unassembled WGS sequence"/>
</dbReference>
<reference evidence="1 2" key="1">
    <citation type="journal article" date="2020" name="Nature">
        <title>Six reference-quality genomes reveal evolution of bat adaptations.</title>
        <authorList>
            <person name="Jebb D."/>
            <person name="Huang Z."/>
            <person name="Pippel M."/>
            <person name="Hughes G.M."/>
            <person name="Lavrichenko K."/>
            <person name="Devanna P."/>
            <person name="Winkler S."/>
            <person name="Jermiin L.S."/>
            <person name="Skirmuntt E.C."/>
            <person name="Katzourakis A."/>
            <person name="Burkitt-Gray L."/>
            <person name="Ray D.A."/>
            <person name="Sullivan K.A.M."/>
            <person name="Roscito J.G."/>
            <person name="Kirilenko B.M."/>
            <person name="Davalos L.M."/>
            <person name="Corthals A.P."/>
            <person name="Power M.L."/>
            <person name="Jones G."/>
            <person name="Ransome R.D."/>
            <person name="Dechmann D.K.N."/>
            <person name="Locatelli A.G."/>
            <person name="Puechmaille S.J."/>
            <person name="Fedrigo O."/>
            <person name="Jarvis E.D."/>
            <person name="Hiller M."/>
            <person name="Vernes S.C."/>
            <person name="Myers E.W."/>
            <person name="Teeling E.C."/>
        </authorList>
    </citation>
    <scope>NUCLEOTIDE SEQUENCE [LARGE SCALE GENOMIC DNA]</scope>
    <source>
        <strain evidence="1">MPipKuh1</strain>
        <tissue evidence="1">Flight muscle</tissue>
    </source>
</reference>
<sequence>MDPQRGQPLLLTSGVSGQSYKLSRHCGSEGQGAAGFAPGMDPVKRKLTVYTPPLSTGPTPLPLHTQCVLLAPLSPAAVCLQPPVHLLYHMAGLPGAPHLQDDCSPALTVHNFKNHAGLIFVLL</sequence>
<dbReference type="EMBL" id="JACAGB010000008">
    <property type="protein sequence ID" value="KAF6346815.1"/>
    <property type="molecule type" value="Genomic_DNA"/>
</dbReference>